<dbReference type="InterPro" id="IPR053865">
    <property type="entry name" value="DUF6934"/>
</dbReference>
<evidence type="ECO:0000313" key="2">
    <source>
        <dbReference type="Proteomes" id="UP000198748"/>
    </source>
</evidence>
<keyword evidence="2" id="KW-1185">Reference proteome</keyword>
<dbReference type="Pfam" id="PF22028">
    <property type="entry name" value="DUF6934"/>
    <property type="match status" value="1"/>
</dbReference>
<dbReference type="EMBL" id="FNAN01000012">
    <property type="protein sequence ID" value="SDF79429.1"/>
    <property type="molecule type" value="Genomic_DNA"/>
</dbReference>
<name>A0A1G7P1C8_9BACT</name>
<reference evidence="2" key="1">
    <citation type="submission" date="2016-10" db="EMBL/GenBank/DDBJ databases">
        <authorList>
            <person name="Varghese N."/>
            <person name="Submissions S."/>
        </authorList>
    </citation>
    <scope>NUCLEOTIDE SEQUENCE [LARGE SCALE GENOMIC DNA]</scope>
    <source>
        <strain evidence="2">DSM 25329</strain>
    </source>
</reference>
<accession>A0A1G7P1C8</accession>
<organism evidence="1 2">
    <name type="scientific">Dyadobacter soli</name>
    <dbReference type="NCBI Taxonomy" id="659014"/>
    <lineage>
        <taxon>Bacteria</taxon>
        <taxon>Pseudomonadati</taxon>
        <taxon>Bacteroidota</taxon>
        <taxon>Cytophagia</taxon>
        <taxon>Cytophagales</taxon>
        <taxon>Spirosomataceae</taxon>
        <taxon>Dyadobacter</taxon>
    </lineage>
</organism>
<dbReference type="STRING" id="659014.SAMN04487996_112214"/>
<dbReference type="AlphaFoldDB" id="A0A1G7P1C8"/>
<proteinExistence type="predicted"/>
<evidence type="ECO:0000313" key="1">
    <source>
        <dbReference type="EMBL" id="SDF79429.1"/>
    </source>
</evidence>
<sequence length="153" mass="17136">MDSSLYEYLFDNSGQIFSFSSNRNKLMDKVVLFLPTAIPNSYAVVLGDLQNDGSIDVDCTSNSGNTKFILTTIAKAIAFFLSDRPLAEVMIEGTTQARTRLYQIAIVRELKDIGNYFDIYGLTADGYEIFQLGRSYRSFTVSIKNGLPNQNKK</sequence>
<dbReference type="Proteomes" id="UP000198748">
    <property type="component" value="Unassembled WGS sequence"/>
</dbReference>
<dbReference type="RefSeq" id="WP_090154221.1">
    <property type="nucleotide sequence ID" value="NZ_FNAN01000012.1"/>
</dbReference>
<protein>
    <submittedName>
        <fullName evidence="1">Uncharacterized protein</fullName>
    </submittedName>
</protein>
<dbReference type="OrthoDB" id="1343312at2"/>
<gene>
    <name evidence="1" type="ORF">SAMN04487996_112214</name>
</gene>